<evidence type="ECO:0000313" key="2">
    <source>
        <dbReference type="EMBL" id="PRZ04388.1"/>
    </source>
</evidence>
<gene>
    <name evidence="2" type="ORF">BCL65_11049</name>
</gene>
<keyword evidence="3" id="KW-1185">Reference proteome</keyword>
<evidence type="ECO:0000313" key="3">
    <source>
        <dbReference type="Proteomes" id="UP000239895"/>
    </source>
</evidence>
<dbReference type="Proteomes" id="UP000239895">
    <property type="component" value="Unassembled WGS sequence"/>
</dbReference>
<accession>A0ABX5EAT3</accession>
<protein>
    <recommendedName>
        <fullName evidence="4">Transcriptional regulator with AbiEi antitoxin domain of type IV toxin-antitoxin system</fullName>
    </recommendedName>
</protein>
<feature type="region of interest" description="Disordered" evidence="1">
    <location>
        <begin position="167"/>
        <end position="187"/>
    </location>
</feature>
<reference evidence="2 3" key="1">
    <citation type="submission" date="2018-03" db="EMBL/GenBank/DDBJ databases">
        <title>Comparative analysis of microorganisms from saline springs in Andes Mountain Range, Colombia.</title>
        <authorList>
            <person name="Rubin E."/>
        </authorList>
    </citation>
    <scope>NUCLEOTIDE SEQUENCE [LARGE SCALE GENOMIC DNA]</scope>
    <source>
        <strain evidence="2 3">CG 23</strain>
    </source>
</reference>
<organism evidence="2 3">
    <name type="scientific">Isoptericola halotolerans</name>
    <dbReference type="NCBI Taxonomy" id="300560"/>
    <lineage>
        <taxon>Bacteria</taxon>
        <taxon>Bacillati</taxon>
        <taxon>Actinomycetota</taxon>
        <taxon>Actinomycetes</taxon>
        <taxon>Micrococcales</taxon>
        <taxon>Promicromonosporaceae</taxon>
        <taxon>Isoptericola</taxon>
    </lineage>
</organism>
<comment type="caution">
    <text evidence="2">The sequence shown here is derived from an EMBL/GenBank/DDBJ whole genome shotgun (WGS) entry which is preliminary data.</text>
</comment>
<sequence length="215" mass="22688">MATLTPRAGRPLRALLTPVRATRDVLRPDDVGGTVAWQTLVRDGLLRVVRGDAACPADVSVDPATRAGLLADEVPTGAVVTGRTAAWVHAGYDDAQSLDLVYPAGRHQPDRPLGARLWQGPLLHGDTIHLARVPVTAPDRTVVELVLHDPDPVPAVLALVRHAGAEPSAARRSLERRTRAVGRPRAREHLDAVEAALARADAEVGAEAALPDGPA</sequence>
<dbReference type="EMBL" id="PVTX01000010">
    <property type="protein sequence ID" value="PRZ04388.1"/>
    <property type="molecule type" value="Genomic_DNA"/>
</dbReference>
<evidence type="ECO:0000256" key="1">
    <source>
        <dbReference type="SAM" id="MobiDB-lite"/>
    </source>
</evidence>
<proteinExistence type="predicted"/>
<name>A0ABX5EAT3_9MICO</name>
<dbReference type="RefSeq" id="WP_106269176.1">
    <property type="nucleotide sequence ID" value="NZ_PVTX01000010.1"/>
</dbReference>
<evidence type="ECO:0008006" key="4">
    <source>
        <dbReference type="Google" id="ProtNLM"/>
    </source>
</evidence>